<organism evidence="5 6">
    <name type="scientific">Vineibacter terrae</name>
    <dbReference type="NCBI Taxonomy" id="2586908"/>
    <lineage>
        <taxon>Bacteria</taxon>
        <taxon>Pseudomonadati</taxon>
        <taxon>Pseudomonadota</taxon>
        <taxon>Alphaproteobacteria</taxon>
        <taxon>Hyphomicrobiales</taxon>
        <taxon>Vineibacter</taxon>
    </lineage>
</organism>
<feature type="chain" id="PRO_5022718968" evidence="3">
    <location>
        <begin position="23"/>
        <end position="401"/>
    </location>
</feature>
<dbReference type="RefSeq" id="WP_147851489.1">
    <property type="nucleotide sequence ID" value="NZ_VDUZ01000057.1"/>
</dbReference>
<dbReference type="PANTHER" id="PTHR47235">
    <property type="entry name" value="BLR6548 PROTEIN"/>
    <property type="match status" value="1"/>
</dbReference>
<gene>
    <name evidence="5" type="ORF">FHP25_34130</name>
</gene>
<comment type="caution">
    <text evidence="5">The sequence shown here is derived from an EMBL/GenBank/DDBJ whole genome shotgun (WGS) entry which is preliminary data.</text>
</comment>
<accession>A0A5C8P9U9</accession>
<keyword evidence="6" id="KW-1185">Reference proteome</keyword>
<dbReference type="CDD" id="cd06343">
    <property type="entry name" value="PBP1_ABC_ligand_binding-like"/>
    <property type="match status" value="1"/>
</dbReference>
<evidence type="ECO:0000259" key="4">
    <source>
        <dbReference type="Pfam" id="PF13458"/>
    </source>
</evidence>
<dbReference type="OrthoDB" id="9770729at2"/>
<reference evidence="5 6" key="1">
    <citation type="submission" date="2019-06" db="EMBL/GenBank/DDBJ databases">
        <title>New taxonomy in bacterial strain CC-CFT640, isolated from vineyard.</title>
        <authorList>
            <person name="Lin S.-Y."/>
            <person name="Tsai C.-F."/>
            <person name="Young C.-C."/>
        </authorList>
    </citation>
    <scope>NUCLEOTIDE SEQUENCE [LARGE SCALE GENOMIC DNA]</scope>
    <source>
        <strain evidence="5 6">CC-CFT640</strain>
    </source>
</reference>
<protein>
    <submittedName>
        <fullName evidence="5">ABC transporter substrate-binding protein</fullName>
    </submittedName>
</protein>
<dbReference type="InterPro" id="IPR028081">
    <property type="entry name" value="Leu-bd"/>
</dbReference>
<dbReference type="Pfam" id="PF13458">
    <property type="entry name" value="Peripla_BP_6"/>
    <property type="match status" value="1"/>
</dbReference>
<name>A0A5C8P9U9_9HYPH</name>
<proteinExistence type="inferred from homology"/>
<dbReference type="SUPFAM" id="SSF53822">
    <property type="entry name" value="Periplasmic binding protein-like I"/>
    <property type="match status" value="1"/>
</dbReference>
<dbReference type="AlphaFoldDB" id="A0A5C8P9U9"/>
<evidence type="ECO:0000256" key="2">
    <source>
        <dbReference type="ARBA" id="ARBA00022729"/>
    </source>
</evidence>
<evidence type="ECO:0000256" key="1">
    <source>
        <dbReference type="ARBA" id="ARBA00010062"/>
    </source>
</evidence>
<sequence length="401" mass="43394">MRSLVGAAACLLAAALLAPAAAQPKYGPGVSDSEIRVGQTQPLSGPASAYGTQGRIATAFWKMANEKGGVNGRKVAMIVLDDAYSPPKTVEQTRRLVENDHVLAVVNSVGTPTNTAVHKYMNLKKVPQLLISTGASKWNDPVNFPWTTSFYPSYEMEAQVYARYLLQNQPDAKVAILYQNDDMGKDYVHGFKAGLGDKAKAMIVAEASYEVTDPTVDSQVISLKASGATVFFNIATPKFAAQAIRKTYDLGWKPVHLLASVSSSIGAVLQPVGPEKAVGLITAMSYKTPGDPTWDNDAGMKAYLDFMKAYYPDGQPADTSNIFGYSANQLLLELLRRCGSELTRENLMKQATNLSGMQMPMLLPGVTVTTTPKDFNPFRKLQLARFDGTSWNLFGSIISAQ</sequence>
<dbReference type="InterPro" id="IPR028082">
    <property type="entry name" value="Peripla_BP_I"/>
</dbReference>
<keyword evidence="2 3" id="KW-0732">Signal</keyword>
<dbReference type="Proteomes" id="UP000321638">
    <property type="component" value="Unassembled WGS sequence"/>
</dbReference>
<dbReference type="PANTHER" id="PTHR47235:SF1">
    <property type="entry name" value="BLR6548 PROTEIN"/>
    <property type="match status" value="1"/>
</dbReference>
<evidence type="ECO:0000313" key="6">
    <source>
        <dbReference type="Proteomes" id="UP000321638"/>
    </source>
</evidence>
<evidence type="ECO:0000256" key="3">
    <source>
        <dbReference type="SAM" id="SignalP"/>
    </source>
</evidence>
<comment type="similarity">
    <text evidence="1">Belongs to the leucine-binding protein family.</text>
</comment>
<feature type="signal peptide" evidence="3">
    <location>
        <begin position="1"/>
        <end position="22"/>
    </location>
</feature>
<dbReference type="EMBL" id="VDUZ01000057">
    <property type="protein sequence ID" value="TXL70575.1"/>
    <property type="molecule type" value="Genomic_DNA"/>
</dbReference>
<feature type="domain" description="Leucine-binding protein" evidence="4">
    <location>
        <begin position="34"/>
        <end position="387"/>
    </location>
</feature>
<evidence type="ECO:0000313" key="5">
    <source>
        <dbReference type="EMBL" id="TXL70575.1"/>
    </source>
</evidence>
<dbReference type="Gene3D" id="3.40.50.2300">
    <property type="match status" value="2"/>
</dbReference>